<gene>
    <name evidence="2" type="ORF">H0264_09080</name>
</gene>
<name>A0A7D6Z623_9NOCA</name>
<protein>
    <submittedName>
        <fullName evidence="2">Uncharacterized protein</fullName>
    </submittedName>
</protein>
<sequence>MDADYTTSLGESRNSRPGSYRLTNPVAPDQPQSPNPALTGIDTGAHNSFTRNGFDHPEPPQPWAAPVPNFTGSESEQAPGRLGPEAEAVLGRLAADPDSALGRRFSDAEVTGGRPASAPEALPNRRAPQEFDPALSRATQPIDPALPRVAQSIDSAVPATAEGVDSPLSGAVQDVDSLLPRIAQGLDAIMEAAAVPEAPAAVPVVPDPVPAVRHDAPATNGLPQRAAREITTDIPPRVSQQSATGEIAAVPRTAQTYESSSRRARPDAGATPVTAAATSEAAPRRRRSAPEPESVPAQPVSRSQATGSGESGSAAAAKIDLHQIMNLLVSSHDLEVAAARAESGEITVAEFAAIARRTRTAAVDLVASWYGGADHMRKFGEVLLQAAAETA</sequence>
<feature type="compositionally biased region" description="Low complexity" evidence="1">
    <location>
        <begin position="305"/>
        <end position="314"/>
    </location>
</feature>
<feature type="region of interest" description="Disordered" evidence="1">
    <location>
        <begin position="230"/>
        <end position="314"/>
    </location>
</feature>
<organism evidence="2 3">
    <name type="scientific">Nocardia huaxiensis</name>
    <dbReference type="NCBI Taxonomy" id="2755382"/>
    <lineage>
        <taxon>Bacteria</taxon>
        <taxon>Bacillati</taxon>
        <taxon>Actinomycetota</taxon>
        <taxon>Actinomycetes</taxon>
        <taxon>Mycobacteriales</taxon>
        <taxon>Nocardiaceae</taxon>
        <taxon>Nocardia</taxon>
    </lineage>
</organism>
<keyword evidence="3" id="KW-1185">Reference proteome</keyword>
<accession>A0A7D6Z623</accession>
<reference evidence="2 3" key="1">
    <citation type="submission" date="2020-07" db="EMBL/GenBank/DDBJ databases">
        <authorList>
            <person name="Zhuang K."/>
            <person name="Ran Y."/>
        </authorList>
    </citation>
    <scope>NUCLEOTIDE SEQUENCE [LARGE SCALE GENOMIC DNA]</scope>
    <source>
        <strain evidence="2 3">WCH-YHL-001</strain>
    </source>
</reference>
<evidence type="ECO:0000313" key="3">
    <source>
        <dbReference type="Proteomes" id="UP000515512"/>
    </source>
</evidence>
<dbReference type="KEGG" id="nhu:H0264_09080"/>
<evidence type="ECO:0000313" key="2">
    <source>
        <dbReference type="EMBL" id="QLY32384.1"/>
    </source>
</evidence>
<dbReference type="RefSeq" id="WP_181583550.1">
    <property type="nucleotide sequence ID" value="NZ_CP059399.1"/>
</dbReference>
<proteinExistence type="predicted"/>
<dbReference type="Proteomes" id="UP000515512">
    <property type="component" value="Chromosome"/>
</dbReference>
<feature type="compositionally biased region" description="Polar residues" evidence="1">
    <location>
        <begin position="1"/>
        <end position="17"/>
    </location>
</feature>
<feature type="region of interest" description="Disordered" evidence="1">
    <location>
        <begin position="1"/>
        <end position="131"/>
    </location>
</feature>
<feature type="compositionally biased region" description="Low complexity" evidence="1">
    <location>
        <begin position="270"/>
        <end position="281"/>
    </location>
</feature>
<dbReference type="EMBL" id="CP059399">
    <property type="protein sequence ID" value="QLY32384.1"/>
    <property type="molecule type" value="Genomic_DNA"/>
</dbReference>
<dbReference type="AlphaFoldDB" id="A0A7D6Z623"/>
<evidence type="ECO:0000256" key="1">
    <source>
        <dbReference type="SAM" id="MobiDB-lite"/>
    </source>
</evidence>